<accession>D3F758</accession>
<dbReference type="PANTHER" id="PTHR46112:SF3">
    <property type="entry name" value="AMINOPEPTIDASE YPDF"/>
    <property type="match status" value="1"/>
</dbReference>
<dbReference type="CDD" id="cd01066">
    <property type="entry name" value="APP_MetAP"/>
    <property type="match status" value="1"/>
</dbReference>
<dbReference type="SUPFAM" id="SSF55920">
    <property type="entry name" value="Creatinase/aminopeptidase"/>
    <property type="match status" value="1"/>
</dbReference>
<dbReference type="STRING" id="469383.Cwoe_0393"/>
<dbReference type="OrthoDB" id="9806388at2"/>
<sequence length="386" mass="40101">MHATEAPIRATATDVATAAPAGSDPRLVALLERSGAEVLVSADPGTVKLLTGHHGDVETGPSPFLHPPVVVATATDAPLLICAEDEREWAPHVRHLPPAAGVELDPVGRHELAVVAALAELRVLGRRTIVDHVALDTALQHRLERVVPAVGLGALRAVKTPAEQAGVAAAVRLADAGQHAARQASWDGHDELDVWIAARTAIEREAGGRVPLLADVLSGRRTETVSGAPRARRLSDPDPVLVDLAPRLHGFWADSCATWAVGEPTDALRDAHAVCEEALHAALEATRAGALAGDVDAAARAAAARHGAEYAHHTGHGVGFAYHEEPRLVPGATRVLEAGMVVAIEPGCYRRGVGARLEVVAVVGEDGAEVLSGHELALDDPPRSGA</sequence>
<dbReference type="RefSeq" id="WP_012931882.1">
    <property type="nucleotide sequence ID" value="NC_013739.1"/>
</dbReference>
<dbReference type="Gene3D" id="3.90.230.10">
    <property type="entry name" value="Creatinase/methionine aminopeptidase superfamily"/>
    <property type="match status" value="1"/>
</dbReference>
<gene>
    <name evidence="2" type="ordered locus">Cwoe_0393</name>
</gene>
<dbReference type="eggNOG" id="COG0006">
    <property type="taxonomic scope" value="Bacteria"/>
</dbReference>
<reference evidence="2 3" key="1">
    <citation type="journal article" date="2010" name="Stand. Genomic Sci.">
        <title>Complete genome sequence of Conexibacter woesei type strain (ID131577).</title>
        <authorList>
            <person name="Pukall R."/>
            <person name="Lapidus A."/>
            <person name="Glavina Del Rio T."/>
            <person name="Copeland A."/>
            <person name="Tice H."/>
            <person name="Cheng J.-F."/>
            <person name="Lucas S."/>
            <person name="Chen F."/>
            <person name="Nolan M."/>
            <person name="Bruce D."/>
            <person name="Goodwin L."/>
            <person name="Pitluck S."/>
            <person name="Mavromatis K."/>
            <person name="Ivanova N."/>
            <person name="Ovchinnikova G."/>
            <person name="Pati A."/>
            <person name="Chen A."/>
            <person name="Palaniappan K."/>
            <person name="Land M."/>
            <person name="Hauser L."/>
            <person name="Chang Y.-J."/>
            <person name="Jeffries C.D."/>
            <person name="Chain P."/>
            <person name="Meincke L."/>
            <person name="Sims D."/>
            <person name="Brettin T."/>
            <person name="Detter J.C."/>
            <person name="Rohde M."/>
            <person name="Goeker M."/>
            <person name="Bristow J."/>
            <person name="Eisen J.A."/>
            <person name="Markowitz V."/>
            <person name="Kyrpides N.C."/>
            <person name="Klenk H.-P."/>
            <person name="Hugenholtz P."/>
        </authorList>
    </citation>
    <scope>NUCLEOTIDE SEQUENCE [LARGE SCALE GENOMIC DNA]</scope>
    <source>
        <strain evidence="3">DSM 14684 / CIP 108061 / JCM 11494 / NBRC 100937 / ID131577</strain>
    </source>
</reference>
<dbReference type="EMBL" id="CP001854">
    <property type="protein sequence ID" value="ADB48829.1"/>
    <property type="molecule type" value="Genomic_DNA"/>
</dbReference>
<name>D3F758_CONWI</name>
<organism evidence="2 3">
    <name type="scientific">Conexibacter woesei (strain DSM 14684 / CCUG 47730 / CIP 108061 / JCM 11494 / NBRC 100937 / ID131577)</name>
    <dbReference type="NCBI Taxonomy" id="469383"/>
    <lineage>
        <taxon>Bacteria</taxon>
        <taxon>Bacillati</taxon>
        <taxon>Actinomycetota</taxon>
        <taxon>Thermoleophilia</taxon>
        <taxon>Solirubrobacterales</taxon>
        <taxon>Conexibacteraceae</taxon>
        <taxon>Conexibacter</taxon>
    </lineage>
</organism>
<evidence type="ECO:0000259" key="1">
    <source>
        <dbReference type="Pfam" id="PF00557"/>
    </source>
</evidence>
<dbReference type="InterPro" id="IPR000994">
    <property type="entry name" value="Pept_M24"/>
</dbReference>
<dbReference type="InterPro" id="IPR050659">
    <property type="entry name" value="Peptidase_M24B"/>
</dbReference>
<protein>
    <submittedName>
        <fullName evidence="2">Peptidase M24</fullName>
    </submittedName>
</protein>
<evidence type="ECO:0000313" key="2">
    <source>
        <dbReference type="EMBL" id="ADB48829.1"/>
    </source>
</evidence>
<dbReference type="HOGENOM" id="CLU_017266_4_2_11"/>
<dbReference type="PANTHER" id="PTHR46112">
    <property type="entry name" value="AMINOPEPTIDASE"/>
    <property type="match status" value="1"/>
</dbReference>
<keyword evidence="3" id="KW-1185">Reference proteome</keyword>
<proteinExistence type="predicted"/>
<dbReference type="KEGG" id="cwo:Cwoe_0393"/>
<feature type="domain" description="Peptidase M24" evidence="1">
    <location>
        <begin position="168"/>
        <end position="364"/>
    </location>
</feature>
<dbReference type="AlphaFoldDB" id="D3F758"/>
<evidence type="ECO:0000313" key="3">
    <source>
        <dbReference type="Proteomes" id="UP000008229"/>
    </source>
</evidence>
<dbReference type="Proteomes" id="UP000008229">
    <property type="component" value="Chromosome"/>
</dbReference>
<dbReference type="InterPro" id="IPR036005">
    <property type="entry name" value="Creatinase/aminopeptidase-like"/>
</dbReference>
<dbReference type="Pfam" id="PF00557">
    <property type="entry name" value="Peptidase_M24"/>
    <property type="match status" value="1"/>
</dbReference>
<reference evidence="3" key="2">
    <citation type="submission" date="2010-01" db="EMBL/GenBank/DDBJ databases">
        <title>The complete genome of Conexibacter woesei DSM 14684.</title>
        <authorList>
            <consortium name="US DOE Joint Genome Institute (JGI-PGF)"/>
            <person name="Lucas S."/>
            <person name="Copeland A."/>
            <person name="Lapidus A."/>
            <person name="Glavina del Rio T."/>
            <person name="Dalin E."/>
            <person name="Tice H."/>
            <person name="Bruce D."/>
            <person name="Goodwin L."/>
            <person name="Pitluck S."/>
            <person name="Kyrpides N."/>
            <person name="Mavromatis K."/>
            <person name="Ivanova N."/>
            <person name="Mikhailova N."/>
            <person name="Chertkov O."/>
            <person name="Brettin T."/>
            <person name="Detter J.C."/>
            <person name="Han C."/>
            <person name="Larimer F."/>
            <person name="Land M."/>
            <person name="Hauser L."/>
            <person name="Markowitz V."/>
            <person name="Cheng J.-F."/>
            <person name="Hugenholtz P."/>
            <person name="Woyke T."/>
            <person name="Wu D."/>
            <person name="Pukall R."/>
            <person name="Steenblock K."/>
            <person name="Schneider S."/>
            <person name="Klenk H.-P."/>
            <person name="Eisen J.A."/>
        </authorList>
    </citation>
    <scope>NUCLEOTIDE SEQUENCE [LARGE SCALE GENOMIC DNA]</scope>
    <source>
        <strain evidence="3">DSM 14684 / CIP 108061 / JCM 11494 / NBRC 100937 / ID131577</strain>
    </source>
</reference>